<sequence length="221" mass="24818">KPNTSHELLVKLQEIKTIFFCFYSSQCFIYIFAVLINKVCLQVTEEGFIGGSVILPCSSTEHPLKQEIYVHWRDTNGKIVFDVIEGEESLEKQDQQYKKRTVPFPKEYERGNFSIKLIDLQLTDAGKFSCLISHTSEVKTVLLRINETIAQNGSKSNGGGEKLAPDAGMSSTVLWVCITMISILIVVAASSIIYLKRKKSVLSSSVMTDDTRNIDINEKQV</sequence>
<dbReference type="FunFam" id="2.60.40.10:FF:000142">
    <property type="entry name" value="V-set domain-containing T-cell activation inhibitor 1"/>
    <property type="match status" value="1"/>
</dbReference>
<keyword evidence="5 11" id="KW-1133">Transmembrane helix</keyword>
<dbReference type="AlphaFoldDB" id="A0A8C1T8I7"/>
<dbReference type="InterPro" id="IPR051713">
    <property type="entry name" value="T-cell_Activation_Regulation"/>
</dbReference>
<keyword evidence="4" id="KW-0732">Signal</keyword>
<keyword evidence="6 11" id="KW-0472">Membrane</keyword>
<accession>A0A8C1T8I7</accession>
<evidence type="ECO:0000256" key="4">
    <source>
        <dbReference type="ARBA" id="ARBA00022729"/>
    </source>
</evidence>
<evidence type="ECO:0000256" key="10">
    <source>
        <dbReference type="ARBA" id="ARBA00023319"/>
    </source>
</evidence>
<comment type="subcellular location">
    <subcellularLocation>
        <location evidence="1">Cell membrane</location>
        <topology evidence="1">Single-pass type I membrane protein</topology>
    </subcellularLocation>
</comment>
<dbReference type="Proteomes" id="UP000694700">
    <property type="component" value="Unplaced"/>
</dbReference>
<keyword evidence="2" id="KW-1003">Cell membrane</keyword>
<organism evidence="13 14">
    <name type="scientific">Cyprinus carpio</name>
    <name type="common">Common carp</name>
    <dbReference type="NCBI Taxonomy" id="7962"/>
    <lineage>
        <taxon>Eukaryota</taxon>
        <taxon>Metazoa</taxon>
        <taxon>Chordata</taxon>
        <taxon>Craniata</taxon>
        <taxon>Vertebrata</taxon>
        <taxon>Euteleostomi</taxon>
        <taxon>Actinopterygii</taxon>
        <taxon>Neopterygii</taxon>
        <taxon>Teleostei</taxon>
        <taxon>Ostariophysi</taxon>
        <taxon>Cypriniformes</taxon>
        <taxon>Cyprinidae</taxon>
        <taxon>Cyprininae</taxon>
        <taxon>Cyprinus</taxon>
    </lineage>
</organism>
<dbReference type="GO" id="GO:0071222">
    <property type="term" value="P:cellular response to lipopolysaccharide"/>
    <property type="evidence" value="ECO:0007669"/>
    <property type="project" value="TreeGrafter"/>
</dbReference>
<evidence type="ECO:0000256" key="3">
    <source>
        <dbReference type="ARBA" id="ARBA00022692"/>
    </source>
</evidence>
<evidence type="ECO:0000256" key="2">
    <source>
        <dbReference type="ARBA" id="ARBA00022475"/>
    </source>
</evidence>
<evidence type="ECO:0000256" key="9">
    <source>
        <dbReference type="ARBA" id="ARBA00023180"/>
    </source>
</evidence>
<dbReference type="SUPFAM" id="SSF48726">
    <property type="entry name" value="Immunoglobulin"/>
    <property type="match status" value="1"/>
</dbReference>
<keyword evidence="8" id="KW-0675">Receptor</keyword>
<keyword evidence="3 11" id="KW-0812">Transmembrane</keyword>
<feature type="domain" description="Ig-like" evidence="12">
    <location>
        <begin position="50"/>
        <end position="146"/>
    </location>
</feature>
<protein>
    <recommendedName>
        <fullName evidence="12">Ig-like domain-containing protein</fullName>
    </recommendedName>
</protein>
<feature type="transmembrane region" description="Helical" evidence="11">
    <location>
        <begin position="173"/>
        <end position="195"/>
    </location>
</feature>
<evidence type="ECO:0000259" key="12">
    <source>
        <dbReference type="PROSITE" id="PS50835"/>
    </source>
</evidence>
<dbReference type="InterPro" id="IPR013151">
    <property type="entry name" value="Immunoglobulin_dom"/>
</dbReference>
<evidence type="ECO:0000313" key="14">
    <source>
        <dbReference type="Proteomes" id="UP000694700"/>
    </source>
</evidence>
<evidence type="ECO:0000256" key="8">
    <source>
        <dbReference type="ARBA" id="ARBA00023170"/>
    </source>
</evidence>
<dbReference type="InterPro" id="IPR003599">
    <property type="entry name" value="Ig_sub"/>
</dbReference>
<evidence type="ECO:0000256" key="11">
    <source>
        <dbReference type="SAM" id="Phobius"/>
    </source>
</evidence>
<dbReference type="GO" id="GO:0042102">
    <property type="term" value="P:positive regulation of T cell proliferation"/>
    <property type="evidence" value="ECO:0007669"/>
    <property type="project" value="TreeGrafter"/>
</dbReference>
<dbReference type="GO" id="GO:0007166">
    <property type="term" value="P:cell surface receptor signaling pathway"/>
    <property type="evidence" value="ECO:0007669"/>
    <property type="project" value="TreeGrafter"/>
</dbReference>
<keyword evidence="7" id="KW-1015">Disulfide bond</keyword>
<dbReference type="PANTHER" id="PTHR25466:SF14">
    <property type="entry name" value="BUTYROPHILIN SUBFAMILY 2 MEMBER A2-LIKE-RELATED"/>
    <property type="match status" value="1"/>
</dbReference>
<dbReference type="Pfam" id="PF00047">
    <property type="entry name" value="ig"/>
    <property type="match status" value="1"/>
</dbReference>
<evidence type="ECO:0000256" key="6">
    <source>
        <dbReference type="ARBA" id="ARBA00023136"/>
    </source>
</evidence>
<dbReference type="PROSITE" id="PS50835">
    <property type="entry name" value="IG_LIKE"/>
    <property type="match status" value="1"/>
</dbReference>
<dbReference type="GO" id="GO:0006955">
    <property type="term" value="P:immune response"/>
    <property type="evidence" value="ECO:0007669"/>
    <property type="project" value="TreeGrafter"/>
</dbReference>
<reference evidence="13" key="1">
    <citation type="submission" date="2025-08" db="UniProtKB">
        <authorList>
            <consortium name="Ensembl"/>
        </authorList>
    </citation>
    <scope>IDENTIFICATION</scope>
</reference>
<dbReference type="InterPro" id="IPR007110">
    <property type="entry name" value="Ig-like_dom"/>
</dbReference>
<evidence type="ECO:0000256" key="5">
    <source>
        <dbReference type="ARBA" id="ARBA00022989"/>
    </source>
</evidence>
<dbReference type="Gene3D" id="2.60.40.10">
    <property type="entry name" value="Immunoglobulins"/>
    <property type="match status" value="1"/>
</dbReference>
<dbReference type="GO" id="GO:0031295">
    <property type="term" value="P:T cell costimulation"/>
    <property type="evidence" value="ECO:0007669"/>
    <property type="project" value="TreeGrafter"/>
</dbReference>
<dbReference type="Ensembl" id="ENSCCRT00015018868.1">
    <property type="protein sequence ID" value="ENSCCRP00015018217.1"/>
    <property type="gene ID" value="ENSCCRG00015007941.1"/>
</dbReference>
<dbReference type="InterPro" id="IPR013783">
    <property type="entry name" value="Ig-like_fold"/>
</dbReference>
<dbReference type="SMART" id="SM00409">
    <property type="entry name" value="IG"/>
    <property type="match status" value="1"/>
</dbReference>
<evidence type="ECO:0000256" key="7">
    <source>
        <dbReference type="ARBA" id="ARBA00023157"/>
    </source>
</evidence>
<dbReference type="GO" id="GO:0009897">
    <property type="term" value="C:external side of plasma membrane"/>
    <property type="evidence" value="ECO:0007669"/>
    <property type="project" value="TreeGrafter"/>
</dbReference>
<proteinExistence type="predicted"/>
<keyword evidence="9" id="KW-0325">Glycoprotein</keyword>
<dbReference type="PANTHER" id="PTHR25466">
    <property type="entry name" value="T-LYMPHOCYTE ACTIVATION ANTIGEN"/>
    <property type="match status" value="1"/>
</dbReference>
<evidence type="ECO:0000313" key="13">
    <source>
        <dbReference type="Ensembl" id="ENSCCRP00015018217.1"/>
    </source>
</evidence>
<name>A0A8C1T8I7_CYPCA</name>
<dbReference type="GO" id="GO:0042130">
    <property type="term" value="P:negative regulation of T cell proliferation"/>
    <property type="evidence" value="ECO:0007669"/>
    <property type="project" value="TreeGrafter"/>
</dbReference>
<evidence type="ECO:0000256" key="1">
    <source>
        <dbReference type="ARBA" id="ARBA00004251"/>
    </source>
</evidence>
<keyword evidence="10" id="KW-0393">Immunoglobulin domain</keyword>
<dbReference type="InterPro" id="IPR036179">
    <property type="entry name" value="Ig-like_dom_sf"/>
</dbReference>